<dbReference type="KEGG" id="tva:4753474"/>
<sequence>MDLDYKEVCNLDEIENIYKNTQQLQDLSMWWETIWGYIPITDRFSQGYDKYAGGTKGRLIAYYPADNSRKVILYDHKFNQVNDIYLPDKLNNAFIHVTVDDRVVVLLQTSQTTCIVYKNGRKLSTVSFDLAADVRACDFWDNGCIFCTRSNKICYLENFTKLHHLQETPTDIFKIIAIPPNYTENNEPIFFAYGLEQYLYVGNSERLKQLPIASTIMECCLNSDYSFLAILYATGEMMIVKSDLSDVWARVQVNDAEDTVFNMTWFGDLILITHTDDVTICSQYGVDDIRTCSATPLVFADDTTALIFEPGQLTVGTFIPQEFRDATRKTDPSPAYTLIQAFVEKSGRVIDEMQVKRTLETAINSCITASYYTYDIKLQKTFVSAAAFGLSFCENRQSYDLMACVKSLRIMNAIKDTLNIIMPTKNVSDTNPVILPMKFANLGMFDIAAEVADFLGVDCPQIMTEWCCVIMNAYADSDDNAFQLIEKRKSEQLFNAADIARCAAQLNRQRLSVRIAALETYPAKLVNFYVQNQDWEGALSTALRSCDTCRFYNVILRAIQEAGKEFVQTFILQNPEAISVIESLAECNPKKDNPSFSDEVLASIYRNVSEQNMNLIFRKQTLILGGAQGLETINMSKQLFKAKNKEENTSLGKNAIEFTSNAILYREASETATNKYGSKYGITPEMPINKIIEILLDESIVEALTFAKEDAKMDDKRARIIIARAVVNKGKDSMLGYMAKSFPDQRAFIVAMLIARNKRAQAEIFINSIPEEKAREEMMNKYKEKAYNVSELGSSNICPNVLIKTALF</sequence>
<dbReference type="GO" id="GO:0030897">
    <property type="term" value="C:HOPS complex"/>
    <property type="evidence" value="ECO:0000318"/>
    <property type="project" value="GO_Central"/>
</dbReference>
<evidence type="ECO:0000313" key="2">
    <source>
        <dbReference type="EMBL" id="EAX95712.1"/>
    </source>
</evidence>
<dbReference type="GO" id="GO:0006886">
    <property type="term" value="P:intracellular protein transport"/>
    <property type="evidence" value="ECO:0007669"/>
    <property type="project" value="InterPro"/>
</dbReference>
<dbReference type="Pfam" id="PF04841">
    <property type="entry name" value="Vps16_N"/>
    <property type="match status" value="1"/>
</dbReference>
<reference evidence="2" key="1">
    <citation type="submission" date="2006-10" db="EMBL/GenBank/DDBJ databases">
        <authorList>
            <person name="Amadeo P."/>
            <person name="Zhao Q."/>
            <person name="Wortman J."/>
            <person name="Fraser-Liggett C."/>
            <person name="Carlton J."/>
        </authorList>
    </citation>
    <scope>NUCLEOTIDE SEQUENCE</scope>
    <source>
        <strain evidence="2">G3</strain>
    </source>
</reference>
<evidence type="ECO:0000313" key="3">
    <source>
        <dbReference type="Proteomes" id="UP000001542"/>
    </source>
</evidence>
<name>A2FHB5_TRIV3</name>
<dbReference type="AlphaFoldDB" id="A2FHB5"/>
<dbReference type="InParanoid" id="A2FHB5"/>
<evidence type="ECO:0000259" key="1">
    <source>
        <dbReference type="Pfam" id="PF04841"/>
    </source>
</evidence>
<feature type="domain" description="Vps16 N-terminal" evidence="1">
    <location>
        <begin position="109"/>
        <end position="398"/>
    </location>
</feature>
<dbReference type="GO" id="GO:0005768">
    <property type="term" value="C:endosome"/>
    <property type="evidence" value="ECO:0000318"/>
    <property type="project" value="GO_Central"/>
</dbReference>
<dbReference type="SMR" id="A2FHB5"/>
<dbReference type="OrthoDB" id="1792at2759"/>
<dbReference type="GO" id="GO:0003779">
    <property type="term" value="F:actin binding"/>
    <property type="evidence" value="ECO:0000318"/>
    <property type="project" value="GO_Central"/>
</dbReference>
<dbReference type="InterPro" id="IPR006926">
    <property type="entry name" value="Vps16_N"/>
</dbReference>
<organism evidence="2 3">
    <name type="scientific">Trichomonas vaginalis (strain ATCC PRA-98 / G3)</name>
    <dbReference type="NCBI Taxonomy" id="412133"/>
    <lineage>
        <taxon>Eukaryota</taxon>
        <taxon>Metamonada</taxon>
        <taxon>Parabasalia</taxon>
        <taxon>Trichomonadida</taxon>
        <taxon>Trichomonadidae</taxon>
        <taxon>Trichomonas</taxon>
    </lineage>
</organism>
<dbReference type="VEuPathDB" id="TrichDB:TVAG_256530"/>
<dbReference type="GO" id="GO:0016197">
    <property type="term" value="P:endosomal transport"/>
    <property type="evidence" value="ECO:0000318"/>
    <property type="project" value="GO_Central"/>
</dbReference>
<gene>
    <name evidence="2" type="ORF">TVAG_256530</name>
</gene>
<proteinExistence type="predicted"/>
<accession>A2FHB5</accession>
<dbReference type="InterPro" id="IPR016534">
    <property type="entry name" value="VPS16"/>
</dbReference>
<reference evidence="2" key="2">
    <citation type="journal article" date="2007" name="Science">
        <title>Draft genome sequence of the sexually transmitted pathogen Trichomonas vaginalis.</title>
        <authorList>
            <person name="Carlton J.M."/>
            <person name="Hirt R.P."/>
            <person name="Silva J.C."/>
            <person name="Delcher A.L."/>
            <person name="Schatz M."/>
            <person name="Zhao Q."/>
            <person name="Wortman J.R."/>
            <person name="Bidwell S.L."/>
            <person name="Alsmark U.C.M."/>
            <person name="Besteiro S."/>
            <person name="Sicheritz-Ponten T."/>
            <person name="Noel C.J."/>
            <person name="Dacks J.B."/>
            <person name="Foster P.G."/>
            <person name="Simillion C."/>
            <person name="Van de Peer Y."/>
            <person name="Miranda-Saavedra D."/>
            <person name="Barton G.J."/>
            <person name="Westrop G.D."/>
            <person name="Mueller S."/>
            <person name="Dessi D."/>
            <person name="Fiori P.L."/>
            <person name="Ren Q."/>
            <person name="Paulsen I."/>
            <person name="Zhang H."/>
            <person name="Bastida-Corcuera F.D."/>
            <person name="Simoes-Barbosa A."/>
            <person name="Brown M.T."/>
            <person name="Hayes R.D."/>
            <person name="Mukherjee M."/>
            <person name="Okumura C.Y."/>
            <person name="Schneider R."/>
            <person name="Smith A.J."/>
            <person name="Vanacova S."/>
            <person name="Villalvazo M."/>
            <person name="Haas B.J."/>
            <person name="Pertea M."/>
            <person name="Feldblyum T.V."/>
            <person name="Utterback T.R."/>
            <person name="Shu C.L."/>
            <person name="Osoegawa K."/>
            <person name="de Jong P.J."/>
            <person name="Hrdy I."/>
            <person name="Horvathova L."/>
            <person name="Zubacova Z."/>
            <person name="Dolezal P."/>
            <person name="Malik S.B."/>
            <person name="Logsdon J.M. Jr."/>
            <person name="Henze K."/>
            <person name="Gupta A."/>
            <person name="Wang C.C."/>
            <person name="Dunne R.L."/>
            <person name="Upcroft J.A."/>
            <person name="Upcroft P."/>
            <person name="White O."/>
            <person name="Salzberg S.L."/>
            <person name="Tang P."/>
            <person name="Chiu C.-H."/>
            <person name="Lee Y.-S."/>
            <person name="Embley T.M."/>
            <person name="Coombs G.H."/>
            <person name="Mottram J.C."/>
            <person name="Tachezy J."/>
            <person name="Fraser-Liggett C.M."/>
            <person name="Johnson P.J."/>
        </authorList>
    </citation>
    <scope>NUCLEOTIDE SEQUENCE [LARGE SCALE GENOMIC DNA]</scope>
    <source>
        <strain evidence="2">G3</strain>
    </source>
</reference>
<dbReference type="RefSeq" id="XP_001308642.1">
    <property type="nucleotide sequence ID" value="XM_001308641.1"/>
</dbReference>
<dbReference type="PANTHER" id="PTHR12811:SF0">
    <property type="entry name" value="VACUOLAR PROTEIN SORTING-ASSOCIATED PROTEIN 16 HOMOLOG"/>
    <property type="match status" value="1"/>
</dbReference>
<dbReference type="eggNOG" id="KOG2280">
    <property type="taxonomic scope" value="Eukaryota"/>
</dbReference>
<dbReference type="GO" id="GO:0042144">
    <property type="term" value="P:vacuole fusion, non-autophagic"/>
    <property type="evidence" value="ECO:0000318"/>
    <property type="project" value="GO_Central"/>
</dbReference>
<dbReference type="STRING" id="5722.A2FHB5"/>
<dbReference type="VEuPathDB" id="TrichDB:TVAGG3_1007010"/>
<dbReference type="Proteomes" id="UP000001542">
    <property type="component" value="Unassembled WGS sequence"/>
</dbReference>
<dbReference type="EMBL" id="DS113792">
    <property type="protein sequence ID" value="EAX95712.1"/>
    <property type="molecule type" value="Genomic_DNA"/>
</dbReference>
<protein>
    <recommendedName>
        <fullName evidence="1">Vps16 N-terminal domain-containing protein</fullName>
    </recommendedName>
</protein>
<keyword evidence="3" id="KW-1185">Reference proteome</keyword>
<dbReference type="PANTHER" id="PTHR12811">
    <property type="entry name" value="VACUOLAR PROTEIN SORTING VPS16"/>
    <property type="match status" value="1"/>
</dbReference>